<dbReference type="Proteomes" id="UP000232688">
    <property type="component" value="Unassembled WGS sequence"/>
</dbReference>
<accession>A0A2I1E8Z6</accession>
<comment type="caution">
    <text evidence="2">The sequence shown here is derived from an EMBL/GenBank/DDBJ whole genome shotgun (WGS) entry which is preliminary data.</text>
</comment>
<reference evidence="1 4" key="1">
    <citation type="submission" date="2016-04" db="EMBL/GenBank/DDBJ databases">
        <title>Genome analyses suggest a sexual origin of heterokaryosis in a supposedly ancient asexual fungus.</title>
        <authorList>
            <person name="Ropars J."/>
            <person name="Sedzielewska K."/>
            <person name="Noel J."/>
            <person name="Charron P."/>
            <person name="Farinelli L."/>
            <person name="Marton T."/>
            <person name="Kruger M."/>
            <person name="Pelin A."/>
            <person name="Brachmann A."/>
            <person name="Corradi N."/>
        </authorList>
    </citation>
    <scope>NUCLEOTIDE SEQUENCE [LARGE SCALE GENOMIC DNA]</scope>
    <source>
        <strain evidence="1 4">A5</strain>
    </source>
</reference>
<reference evidence="2 3" key="3">
    <citation type="submission" date="2017-10" db="EMBL/GenBank/DDBJ databases">
        <title>Extensive intraspecific genome diversity in a model arbuscular mycorrhizal fungus.</title>
        <authorList>
            <person name="Chen E.C.H."/>
            <person name="Morin E."/>
            <person name="Baudet D."/>
            <person name="Noel J."/>
            <person name="Ndikumana S."/>
            <person name="Charron P."/>
            <person name="St-Onge C."/>
            <person name="Giorgi J."/>
            <person name="Grigoriev I.V."/>
            <person name="Roux C."/>
            <person name="Martin F.M."/>
            <person name="Corradi N."/>
        </authorList>
    </citation>
    <scope>NUCLEOTIDE SEQUENCE [LARGE SCALE GENOMIC DNA]</scope>
    <source>
        <strain evidence="2 3">A1</strain>
    </source>
</reference>
<organism evidence="2 3">
    <name type="scientific">Rhizophagus irregularis</name>
    <dbReference type="NCBI Taxonomy" id="588596"/>
    <lineage>
        <taxon>Eukaryota</taxon>
        <taxon>Fungi</taxon>
        <taxon>Fungi incertae sedis</taxon>
        <taxon>Mucoromycota</taxon>
        <taxon>Glomeromycotina</taxon>
        <taxon>Glomeromycetes</taxon>
        <taxon>Glomerales</taxon>
        <taxon>Glomeraceae</taxon>
        <taxon>Rhizophagus</taxon>
    </lineage>
</organism>
<dbReference type="EMBL" id="LLXH01000303">
    <property type="protein sequence ID" value="PKC68955.1"/>
    <property type="molecule type" value="Genomic_DNA"/>
</dbReference>
<evidence type="ECO:0000313" key="3">
    <source>
        <dbReference type="Proteomes" id="UP000232688"/>
    </source>
</evidence>
<dbReference type="AlphaFoldDB" id="A0A2I1E8Z6"/>
<feature type="non-terminal residue" evidence="2">
    <location>
        <position position="65"/>
    </location>
</feature>
<dbReference type="VEuPathDB" id="FungiDB:RhiirA1_416282"/>
<dbReference type="Proteomes" id="UP000232722">
    <property type="component" value="Unassembled WGS sequence"/>
</dbReference>
<name>A0A2I1E8Z6_9GLOM</name>
<protein>
    <submittedName>
        <fullName evidence="2">Uncharacterized protein</fullName>
    </submittedName>
</protein>
<dbReference type="EMBL" id="LLXJ01000086">
    <property type="protein sequence ID" value="PKC15468.1"/>
    <property type="molecule type" value="Genomic_DNA"/>
</dbReference>
<evidence type="ECO:0000313" key="4">
    <source>
        <dbReference type="Proteomes" id="UP000232722"/>
    </source>
</evidence>
<sequence>MSLIIFTESNFTNTKNTKKQLDDLINSYKTKGVIKEFVYNFHDDESKATIKGAVKDLVAVIFNGF</sequence>
<proteinExistence type="predicted"/>
<gene>
    <name evidence="2" type="ORF">RhiirA1_416282</name>
    <name evidence="1" type="ORF">RhiirA5_348970</name>
</gene>
<reference evidence="2 3" key="4">
    <citation type="submission" date="2017-10" db="EMBL/GenBank/DDBJ databases">
        <title>Genome analyses suggest a sexual origin of heterokaryosis in a supposedly ancient asexual fungus.</title>
        <authorList>
            <person name="Corradi N."/>
            <person name="Sedzielewska K."/>
            <person name="Noel J."/>
            <person name="Charron P."/>
            <person name="Farinelli L."/>
            <person name="Marton T."/>
            <person name="Kruger M."/>
            <person name="Pelin A."/>
            <person name="Brachmann A."/>
            <person name="Corradi N."/>
        </authorList>
    </citation>
    <scope>NUCLEOTIDE SEQUENCE [LARGE SCALE GENOMIC DNA]</scope>
    <source>
        <strain evidence="2 3">A1</strain>
    </source>
</reference>
<evidence type="ECO:0000313" key="1">
    <source>
        <dbReference type="EMBL" id="PKC15468.1"/>
    </source>
</evidence>
<evidence type="ECO:0000313" key="2">
    <source>
        <dbReference type="EMBL" id="PKC68955.1"/>
    </source>
</evidence>
<reference evidence="1 4" key="2">
    <citation type="submission" date="2017-09" db="EMBL/GenBank/DDBJ databases">
        <title>Extensive intraspecific genome diversity in a model arbuscular mycorrhizal fungus.</title>
        <authorList>
            <person name="Chen E.C."/>
            <person name="Morin E."/>
            <person name="Beaudet D."/>
            <person name="Noel J."/>
            <person name="Ndikumana S."/>
            <person name="Charron P."/>
            <person name="St-Onge C."/>
            <person name="Giorgi J."/>
            <person name="Grigoriev I.V."/>
            <person name="Roux C."/>
            <person name="Martin F.M."/>
            <person name="Corradi N."/>
        </authorList>
    </citation>
    <scope>NUCLEOTIDE SEQUENCE [LARGE SCALE GENOMIC DNA]</scope>
    <source>
        <strain evidence="1 4">A5</strain>
    </source>
</reference>